<feature type="transmembrane region" description="Helical" evidence="10">
    <location>
        <begin position="58"/>
        <end position="79"/>
    </location>
</feature>
<evidence type="ECO:0000256" key="8">
    <source>
        <dbReference type="ARBA" id="ARBA00023010"/>
    </source>
</evidence>
<dbReference type="GO" id="GO:0009306">
    <property type="term" value="P:protein secretion"/>
    <property type="evidence" value="ECO:0007669"/>
    <property type="project" value="UniProtKB-UniRule"/>
</dbReference>
<dbReference type="EMBL" id="SBKN01000001">
    <property type="protein sequence ID" value="RXR23890.1"/>
    <property type="molecule type" value="Genomic_DNA"/>
</dbReference>
<evidence type="ECO:0000256" key="9">
    <source>
        <dbReference type="ARBA" id="ARBA00023136"/>
    </source>
</evidence>
<dbReference type="NCBIfam" id="TIGR00810">
    <property type="entry name" value="secG"/>
    <property type="match status" value="1"/>
</dbReference>
<keyword evidence="6 10" id="KW-0653">Protein transport</keyword>
<evidence type="ECO:0000313" key="12">
    <source>
        <dbReference type="EMBL" id="RXR23890.1"/>
    </source>
</evidence>
<keyword evidence="9 10" id="KW-0472">Membrane</keyword>
<keyword evidence="13" id="KW-1185">Reference proteome</keyword>
<feature type="compositionally biased region" description="Basic and acidic residues" evidence="11">
    <location>
        <begin position="99"/>
        <end position="108"/>
    </location>
</feature>
<evidence type="ECO:0000256" key="2">
    <source>
        <dbReference type="ARBA" id="ARBA00008445"/>
    </source>
</evidence>
<feature type="region of interest" description="Disordered" evidence="11">
    <location>
        <begin position="83"/>
        <end position="121"/>
    </location>
</feature>
<keyword evidence="3 10" id="KW-0813">Transport</keyword>
<keyword evidence="4 10" id="KW-1003">Cell membrane</keyword>
<dbReference type="Pfam" id="PF03840">
    <property type="entry name" value="SecG"/>
    <property type="match status" value="1"/>
</dbReference>
<reference evidence="13" key="1">
    <citation type="submission" date="2019-01" db="EMBL/GenBank/DDBJ databases">
        <title>Cytophagaceae bacterium strain CAR-16.</title>
        <authorList>
            <person name="Chen W.-M."/>
        </authorList>
    </citation>
    <scope>NUCLEOTIDE SEQUENCE [LARGE SCALE GENOMIC DNA]</scope>
    <source>
        <strain evidence="13">WWJ-16</strain>
    </source>
</reference>
<dbReference type="GO" id="GO:0065002">
    <property type="term" value="P:intracellular protein transmembrane transport"/>
    <property type="evidence" value="ECO:0007669"/>
    <property type="project" value="TreeGrafter"/>
</dbReference>
<keyword evidence="5 10" id="KW-0812">Transmembrane</keyword>
<keyword evidence="8 10" id="KW-0811">Translocation</keyword>
<evidence type="ECO:0000313" key="13">
    <source>
        <dbReference type="Proteomes" id="UP000289857"/>
    </source>
</evidence>
<dbReference type="AlphaFoldDB" id="A0A4V1N2W2"/>
<dbReference type="InterPro" id="IPR004692">
    <property type="entry name" value="SecG"/>
</dbReference>
<sequence length="121" mass="12601">MSTFTIFLVLITIVCFLLIIVIMVQNPKGGGLSSSIGGGTQQLGGVQKTTDFLDKSTWVLGGALILLVLLSSLSFSGAAGDNDKIIDASQSKPTTEAEATEKKADDKTATPTQTPATPEKK</sequence>
<evidence type="ECO:0000256" key="11">
    <source>
        <dbReference type="SAM" id="MobiDB-lite"/>
    </source>
</evidence>
<evidence type="ECO:0000256" key="7">
    <source>
        <dbReference type="ARBA" id="ARBA00022989"/>
    </source>
</evidence>
<proteinExistence type="inferred from homology"/>
<evidence type="ECO:0000256" key="1">
    <source>
        <dbReference type="ARBA" id="ARBA00004651"/>
    </source>
</evidence>
<evidence type="ECO:0000256" key="3">
    <source>
        <dbReference type="ARBA" id="ARBA00022448"/>
    </source>
</evidence>
<dbReference type="PANTHER" id="PTHR34182">
    <property type="entry name" value="PROTEIN-EXPORT MEMBRANE PROTEIN SECG"/>
    <property type="match status" value="1"/>
</dbReference>
<dbReference type="GO" id="GO:0043952">
    <property type="term" value="P:protein transport by the Sec complex"/>
    <property type="evidence" value="ECO:0007669"/>
    <property type="project" value="TreeGrafter"/>
</dbReference>
<comment type="function">
    <text evidence="10">Involved in protein export. Participates in an early event of protein translocation.</text>
</comment>
<comment type="caution">
    <text evidence="12">The sequence shown here is derived from an EMBL/GenBank/DDBJ whole genome shotgun (WGS) entry which is preliminary data.</text>
</comment>
<name>A0A4V1N2W2_9FLAO</name>
<evidence type="ECO:0000256" key="10">
    <source>
        <dbReference type="RuleBase" id="RU365087"/>
    </source>
</evidence>
<organism evidence="12 13">
    <name type="scientific">Flavobacterium stagni</name>
    <dbReference type="NCBI Taxonomy" id="2506421"/>
    <lineage>
        <taxon>Bacteria</taxon>
        <taxon>Pseudomonadati</taxon>
        <taxon>Bacteroidota</taxon>
        <taxon>Flavobacteriia</taxon>
        <taxon>Flavobacteriales</taxon>
        <taxon>Flavobacteriaceae</taxon>
        <taxon>Flavobacterium</taxon>
    </lineage>
</organism>
<evidence type="ECO:0000256" key="5">
    <source>
        <dbReference type="ARBA" id="ARBA00022692"/>
    </source>
</evidence>
<feature type="transmembrane region" description="Helical" evidence="10">
    <location>
        <begin position="6"/>
        <end position="24"/>
    </location>
</feature>
<evidence type="ECO:0000256" key="4">
    <source>
        <dbReference type="ARBA" id="ARBA00022475"/>
    </source>
</evidence>
<feature type="compositionally biased region" description="Low complexity" evidence="11">
    <location>
        <begin position="109"/>
        <end position="121"/>
    </location>
</feature>
<keyword evidence="7 10" id="KW-1133">Transmembrane helix</keyword>
<accession>A0A4V1N2W2</accession>
<evidence type="ECO:0000256" key="6">
    <source>
        <dbReference type="ARBA" id="ARBA00022927"/>
    </source>
</evidence>
<dbReference type="Proteomes" id="UP000289857">
    <property type="component" value="Unassembled WGS sequence"/>
</dbReference>
<comment type="subcellular location">
    <subcellularLocation>
        <location evidence="1 10">Cell membrane</location>
        <topology evidence="1 10">Multi-pass membrane protein</topology>
    </subcellularLocation>
</comment>
<dbReference type="PANTHER" id="PTHR34182:SF1">
    <property type="entry name" value="PROTEIN-EXPORT MEMBRANE PROTEIN SECG"/>
    <property type="match status" value="1"/>
</dbReference>
<dbReference type="RefSeq" id="WP_129459857.1">
    <property type="nucleotide sequence ID" value="NZ_SBKN01000001.1"/>
</dbReference>
<comment type="similarity">
    <text evidence="2 10">Belongs to the SecG family.</text>
</comment>
<gene>
    <name evidence="12" type="primary">secG</name>
    <name evidence="12" type="ORF">EQG61_00170</name>
</gene>
<dbReference type="GO" id="GO:0005886">
    <property type="term" value="C:plasma membrane"/>
    <property type="evidence" value="ECO:0007669"/>
    <property type="project" value="UniProtKB-SubCell"/>
</dbReference>
<dbReference type="GO" id="GO:0015450">
    <property type="term" value="F:protein-transporting ATPase activity"/>
    <property type="evidence" value="ECO:0007669"/>
    <property type="project" value="UniProtKB-UniRule"/>
</dbReference>
<protein>
    <recommendedName>
        <fullName evidence="10">Protein-export membrane protein SecG</fullName>
    </recommendedName>
</protein>